<organism evidence="1 2">
    <name type="scientific">Caproiciproducens galactitolivorans</name>
    <dbReference type="NCBI Taxonomy" id="642589"/>
    <lineage>
        <taxon>Bacteria</taxon>
        <taxon>Bacillati</taxon>
        <taxon>Bacillota</taxon>
        <taxon>Clostridia</taxon>
        <taxon>Eubacteriales</taxon>
        <taxon>Acutalibacteraceae</taxon>
        <taxon>Caproiciproducens</taxon>
    </lineage>
</organism>
<accession>A0A4Z0XVI1</accession>
<proteinExistence type="predicted"/>
<evidence type="ECO:0000313" key="1">
    <source>
        <dbReference type="EMBL" id="TGJ75334.1"/>
    </source>
</evidence>
<dbReference type="Proteomes" id="UP000297714">
    <property type="component" value="Unassembled WGS sequence"/>
</dbReference>
<protein>
    <recommendedName>
        <fullName evidence="3">HTH cro/C1-type domain-containing protein</fullName>
    </recommendedName>
</protein>
<evidence type="ECO:0008006" key="3">
    <source>
        <dbReference type="Google" id="ProtNLM"/>
    </source>
</evidence>
<dbReference type="AlphaFoldDB" id="A0A4Z0XVI1"/>
<name>A0A4Z0XVI1_9FIRM</name>
<keyword evidence="2" id="KW-1185">Reference proteome</keyword>
<comment type="caution">
    <text evidence="1">The sequence shown here is derived from an EMBL/GenBank/DDBJ whole genome shotgun (WGS) entry which is preliminary data.</text>
</comment>
<dbReference type="EMBL" id="SRMQ01000023">
    <property type="protein sequence ID" value="TGJ75334.1"/>
    <property type="molecule type" value="Genomic_DNA"/>
</dbReference>
<evidence type="ECO:0000313" key="2">
    <source>
        <dbReference type="Proteomes" id="UP000297714"/>
    </source>
</evidence>
<gene>
    <name evidence="1" type="ORF">CAGA_25110</name>
</gene>
<sequence>MPRLRTPPSVRSDREIVGRIKYGMAINGYNNNEMALTARVSRSTWFDRLNHPEGFTLAELRRVSQKLRMPLEVILGVAPLEGVS</sequence>
<reference evidence="1 2" key="1">
    <citation type="submission" date="2019-04" db="EMBL/GenBank/DDBJ databases">
        <authorList>
            <person name="Poehlein A."/>
            <person name="Bengelsdorf F.R."/>
            <person name="Duerre P."/>
            <person name="Daniel R."/>
        </authorList>
    </citation>
    <scope>NUCLEOTIDE SEQUENCE [LARGE SCALE GENOMIC DNA]</scope>
    <source>
        <strain evidence="1 2">BS-1</strain>
    </source>
</reference>